<gene>
    <name evidence="4" type="ORF">MUY27_01380</name>
</gene>
<dbReference type="Pfam" id="PF00753">
    <property type="entry name" value="Lactamase_B"/>
    <property type="match status" value="1"/>
</dbReference>
<evidence type="ECO:0000259" key="2">
    <source>
        <dbReference type="SMART" id="SM00849"/>
    </source>
</evidence>
<evidence type="ECO:0000256" key="1">
    <source>
        <dbReference type="ARBA" id="ARBA00022801"/>
    </source>
</evidence>
<sequence>MHSEYANQNIYIESLGGAGTVTGSKHLLRTPEGNILIDCGLFQGLKALREKNWEPLPFNPAEINAVILTHAHLDHCGYLPILFKDGYRGPVYMTETTKDLTILILKDSARIQEEDAFHANKHHYSKHKPAKPLYTTEDVEACIPYFKTVGTGVSHRLSANISFRYFPAGHIPGASSAEVTCFGKTIFFSGDIGRYHAGLLADPQHVSTADFVVMEATYGDRTHPAGDASEALAYMINDTVFKKGNILIPCFAVGRAQEVIHMLYKLKQQKAIPAELPIYLDSPMAAAAGKVVLNHSEELKITKEECRAMFNGIQINEDYRGTEKIIDTKGSKIILAGSGMLTGGRALAYLEHYIGNSRNTILLIGFQAEGTRGRSLLNGAKELKFHGKFYSVEARVEEIRGMSAHADQKELRYWINGFVPRPERVYLVHGEPCSLETLRVKIKDETGTPVKILQEDHKEFLFAISEEPAAAVVHEQHHNK</sequence>
<dbReference type="GO" id="GO:0016787">
    <property type="term" value="F:hydrolase activity"/>
    <property type="evidence" value="ECO:0007669"/>
    <property type="project" value="UniProtKB-KW"/>
</dbReference>
<name>A0A9X1X0W9_9SPHI</name>
<reference evidence="4" key="1">
    <citation type="submission" date="2022-04" db="EMBL/GenBank/DDBJ databases">
        <title>Mucilaginibacter sp. RS28 isolated from freshwater.</title>
        <authorList>
            <person name="Ko S.-R."/>
        </authorList>
    </citation>
    <scope>NUCLEOTIDE SEQUENCE</scope>
    <source>
        <strain evidence="4">RS28</strain>
    </source>
</reference>
<keyword evidence="5" id="KW-1185">Reference proteome</keyword>
<dbReference type="InterPro" id="IPR050698">
    <property type="entry name" value="MBL"/>
</dbReference>
<organism evidence="4 5">
    <name type="scientific">Mucilaginibacter straminoryzae</name>
    <dbReference type="NCBI Taxonomy" id="2932774"/>
    <lineage>
        <taxon>Bacteria</taxon>
        <taxon>Pseudomonadati</taxon>
        <taxon>Bacteroidota</taxon>
        <taxon>Sphingobacteriia</taxon>
        <taxon>Sphingobacteriales</taxon>
        <taxon>Sphingobacteriaceae</taxon>
        <taxon>Mucilaginibacter</taxon>
    </lineage>
</organism>
<dbReference type="PANTHER" id="PTHR11203">
    <property type="entry name" value="CLEAVAGE AND POLYADENYLATION SPECIFICITY FACTOR FAMILY MEMBER"/>
    <property type="match status" value="1"/>
</dbReference>
<dbReference type="Proteomes" id="UP001139450">
    <property type="component" value="Unassembled WGS sequence"/>
</dbReference>
<dbReference type="Pfam" id="PF10996">
    <property type="entry name" value="Beta-Casp"/>
    <property type="match status" value="1"/>
</dbReference>
<dbReference type="InterPro" id="IPR011108">
    <property type="entry name" value="RMMBL"/>
</dbReference>
<dbReference type="AlphaFoldDB" id="A0A9X1X0W9"/>
<dbReference type="Gene3D" id="3.60.15.10">
    <property type="entry name" value="Ribonuclease Z/Hydroxyacylglutathione hydrolase-like"/>
    <property type="match status" value="1"/>
</dbReference>
<dbReference type="SMART" id="SM00849">
    <property type="entry name" value="Lactamase_B"/>
    <property type="match status" value="1"/>
</dbReference>
<keyword evidence="1" id="KW-0378">Hydrolase</keyword>
<feature type="domain" description="Beta-Casp" evidence="3">
    <location>
        <begin position="256"/>
        <end position="376"/>
    </location>
</feature>
<evidence type="ECO:0000313" key="5">
    <source>
        <dbReference type="Proteomes" id="UP001139450"/>
    </source>
</evidence>
<protein>
    <submittedName>
        <fullName evidence="4">MBL fold metallo-hydrolase</fullName>
    </submittedName>
</protein>
<dbReference type="InterPro" id="IPR001279">
    <property type="entry name" value="Metallo-B-lactamas"/>
</dbReference>
<dbReference type="CDD" id="cd16295">
    <property type="entry name" value="TTHA0252-CPSF-like_MBL-fold"/>
    <property type="match status" value="1"/>
</dbReference>
<dbReference type="Pfam" id="PF07521">
    <property type="entry name" value="RMMBL"/>
    <property type="match status" value="1"/>
</dbReference>
<dbReference type="InterPro" id="IPR022712">
    <property type="entry name" value="Beta_Casp"/>
</dbReference>
<dbReference type="Gene3D" id="3.40.50.10890">
    <property type="match status" value="1"/>
</dbReference>
<feature type="domain" description="Metallo-beta-lactamase" evidence="2">
    <location>
        <begin position="22"/>
        <end position="251"/>
    </location>
</feature>
<dbReference type="SUPFAM" id="SSF56281">
    <property type="entry name" value="Metallo-hydrolase/oxidoreductase"/>
    <property type="match status" value="1"/>
</dbReference>
<dbReference type="GO" id="GO:0004521">
    <property type="term" value="F:RNA endonuclease activity"/>
    <property type="evidence" value="ECO:0007669"/>
    <property type="project" value="TreeGrafter"/>
</dbReference>
<accession>A0A9X1X0W9</accession>
<evidence type="ECO:0000313" key="4">
    <source>
        <dbReference type="EMBL" id="MCJ8208340.1"/>
    </source>
</evidence>
<dbReference type="SMART" id="SM01027">
    <property type="entry name" value="Beta-Casp"/>
    <property type="match status" value="1"/>
</dbReference>
<proteinExistence type="predicted"/>
<evidence type="ECO:0000259" key="3">
    <source>
        <dbReference type="SMART" id="SM01027"/>
    </source>
</evidence>
<dbReference type="InterPro" id="IPR036866">
    <property type="entry name" value="RibonucZ/Hydroxyglut_hydro"/>
</dbReference>
<dbReference type="PANTHER" id="PTHR11203:SF37">
    <property type="entry name" value="INTEGRATOR COMPLEX SUBUNIT 11"/>
    <property type="match status" value="1"/>
</dbReference>
<dbReference type="EMBL" id="JALJEJ010000001">
    <property type="protein sequence ID" value="MCJ8208340.1"/>
    <property type="molecule type" value="Genomic_DNA"/>
</dbReference>
<comment type="caution">
    <text evidence="4">The sequence shown here is derived from an EMBL/GenBank/DDBJ whole genome shotgun (WGS) entry which is preliminary data.</text>
</comment>